<accession>A0A1H4WRX5</accession>
<feature type="region of interest" description="Disordered" evidence="1">
    <location>
        <begin position="35"/>
        <end position="73"/>
    </location>
</feature>
<protein>
    <submittedName>
        <fullName evidence="2">Uncharacterized protein</fullName>
    </submittedName>
</protein>
<sequence>MHAISAREAGRMLPSLIDLVVDDRDAVEIVYDGATSRSCPRPRDGSSTLTTAPARDTKESEIWTTMWSRRRAR</sequence>
<keyword evidence="3" id="KW-1185">Reference proteome</keyword>
<evidence type="ECO:0000256" key="1">
    <source>
        <dbReference type="SAM" id="MobiDB-lite"/>
    </source>
</evidence>
<organism evidence="2 3">
    <name type="scientific">Tsukamurella tyrosinosolvens</name>
    <dbReference type="NCBI Taxonomy" id="57704"/>
    <lineage>
        <taxon>Bacteria</taxon>
        <taxon>Bacillati</taxon>
        <taxon>Actinomycetota</taxon>
        <taxon>Actinomycetes</taxon>
        <taxon>Mycobacteriales</taxon>
        <taxon>Tsukamurellaceae</taxon>
        <taxon>Tsukamurella</taxon>
    </lineage>
</organism>
<evidence type="ECO:0000313" key="2">
    <source>
        <dbReference type="EMBL" id="SEC96056.1"/>
    </source>
</evidence>
<dbReference type="Proteomes" id="UP000182241">
    <property type="component" value="Unassembled WGS sequence"/>
</dbReference>
<dbReference type="Gene3D" id="3.40.1620.10">
    <property type="entry name" value="YefM-like domain"/>
    <property type="match status" value="1"/>
</dbReference>
<dbReference type="AlphaFoldDB" id="A0A1H4WRX5"/>
<proteinExistence type="predicted"/>
<dbReference type="EMBL" id="FNSA01000003">
    <property type="protein sequence ID" value="SEC96056.1"/>
    <property type="molecule type" value="Genomic_DNA"/>
</dbReference>
<reference evidence="3" key="1">
    <citation type="submission" date="2016-10" db="EMBL/GenBank/DDBJ databases">
        <authorList>
            <person name="Varghese N."/>
            <person name="Submissions S."/>
        </authorList>
    </citation>
    <scope>NUCLEOTIDE SEQUENCE [LARGE SCALE GENOMIC DNA]</scope>
    <source>
        <strain evidence="3">DSM 44234</strain>
    </source>
</reference>
<gene>
    <name evidence="2" type="ORF">SAMN04489793_3654</name>
</gene>
<evidence type="ECO:0000313" key="3">
    <source>
        <dbReference type="Proteomes" id="UP000182241"/>
    </source>
</evidence>
<dbReference type="STRING" id="57704.SAMN04489793_3654"/>
<name>A0A1H4WRX5_TSUTY</name>